<sequence length="320" mass="34440">MTAATATAATFSLNASTPLTPAAPALADHPTAAATHPALSTRSLDAISLDELNATAGLLTRMDRKYLVPIEAAQSLLDALASGIAGRSRALEIKGQRSFAYASTYFDTPDLAAYHLTARKRRRRFKVRTRSYIDSDLCFLEVKTRGPRGATVKERIPCPLDDADRLTPEGRTFIAGLLLDSDVCRARDEAERIASALAPVMGTTYERTTLHLPQAEARSTIDTRLAWTPMRASRHSATGAIRGAARPAGPQAIIETKSPGTPSPADRFLWGLGHRPTKISKYATGLALLNRDLPANKWHRVITRDLAGAAAAPRAARVRG</sequence>
<proteinExistence type="predicted"/>
<evidence type="ECO:0000259" key="1">
    <source>
        <dbReference type="Pfam" id="PF09359"/>
    </source>
</evidence>
<protein>
    <submittedName>
        <fullName evidence="2">VTC domain-containing protein</fullName>
    </submittedName>
</protein>
<dbReference type="EMBL" id="FQYL01000005">
    <property type="protein sequence ID" value="SHI78746.1"/>
    <property type="molecule type" value="Genomic_DNA"/>
</dbReference>
<keyword evidence="3" id="KW-1185">Reference proteome</keyword>
<name>A0ABY1I8W0_9ACTO</name>
<dbReference type="CDD" id="cd07750">
    <property type="entry name" value="PolyPPase_VTC_like"/>
    <property type="match status" value="1"/>
</dbReference>
<evidence type="ECO:0000313" key="2">
    <source>
        <dbReference type="EMBL" id="SHI78746.1"/>
    </source>
</evidence>
<dbReference type="InterPro" id="IPR018966">
    <property type="entry name" value="VTC_domain"/>
</dbReference>
<dbReference type="Pfam" id="PF09359">
    <property type="entry name" value="VTC"/>
    <property type="match status" value="1"/>
</dbReference>
<dbReference type="Proteomes" id="UP000184390">
    <property type="component" value="Unassembled WGS sequence"/>
</dbReference>
<dbReference type="Gene3D" id="3.20.100.30">
    <property type="entry name" value="VTC, catalytic tunnel domain"/>
    <property type="match status" value="1"/>
</dbReference>
<reference evidence="2 3" key="1">
    <citation type="submission" date="2016-11" db="EMBL/GenBank/DDBJ databases">
        <authorList>
            <person name="Varghese N."/>
            <person name="Submissions S."/>
        </authorList>
    </citation>
    <scope>NUCLEOTIDE SEQUENCE [LARGE SCALE GENOMIC DNA]</scope>
    <source>
        <strain evidence="2 3">PA</strain>
    </source>
</reference>
<dbReference type="InterPro" id="IPR042267">
    <property type="entry name" value="VTC_sf"/>
</dbReference>
<feature type="domain" description="VTC" evidence="1">
    <location>
        <begin position="61"/>
        <end position="289"/>
    </location>
</feature>
<evidence type="ECO:0000313" key="3">
    <source>
        <dbReference type="Proteomes" id="UP000184390"/>
    </source>
</evidence>
<accession>A0ABY1I8W0</accession>
<organism evidence="2 3">
    <name type="scientific">Actinomyces denticolens</name>
    <dbReference type="NCBI Taxonomy" id="52767"/>
    <lineage>
        <taxon>Bacteria</taxon>
        <taxon>Bacillati</taxon>
        <taxon>Actinomycetota</taxon>
        <taxon>Actinomycetes</taxon>
        <taxon>Actinomycetales</taxon>
        <taxon>Actinomycetaceae</taxon>
        <taxon>Actinomyces</taxon>
    </lineage>
</organism>
<comment type="caution">
    <text evidence="2">The sequence shown here is derived from an EMBL/GenBank/DDBJ whole genome shotgun (WGS) entry which is preliminary data.</text>
</comment>
<dbReference type="RefSeq" id="WP_083600495.1">
    <property type="nucleotide sequence ID" value="NZ_FQYL01000005.1"/>
</dbReference>
<gene>
    <name evidence="2" type="ORF">SAMN05216246_1055</name>
</gene>